<evidence type="ECO:0000313" key="1">
    <source>
        <dbReference type="EMBL" id="KAJ9111124.1"/>
    </source>
</evidence>
<gene>
    <name evidence="1" type="ORF">QFC19_001323</name>
</gene>
<dbReference type="Proteomes" id="UP001241377">
    <property type="component" value="Unassembled WGS sequence"/>
</dbReference>
<sequence length="770" mass="82500">MTQTERQPLLPSSNRDVPLPPTAPVAKRDKGVLQSSLDIVFSYSRSQQIFAASHLPSAPSFIDDPADDSYFYNEEAEDDVEGSDDGVAEGEDDAQESMNQEPTQEYQDLEEDLPPELRRGRNQGTGQQQRASRLLATADSTRGKKRAVGGRAGQRKDFADAIDPEHGFFGQSDHSPSPSRGPSPTRAARAQQLVGEGPGRDALLHRQARPGYGAAAVLPNDTRWTSSRTITSANAFDVSTKGVSDDTSFISDDTSFATADNDDDENVNEEEPGAKRKRSVVSFRGDTDFSGGFTPLSTTTTRRRKSNVLNASTAGEPFSPSSNAQAYASQLSPLSSRVLTSPSGLRVSSGFPGGTGSGARRGSIVGRRMSVSVKSLHGHEVELGRSTSGQTMFNAIAVLVGIGVLSEPLAFRYAGWIGGTLLLLAFGVVTNYTAKLLAKLILDDPNCQGYSDLGIKAFGWKARLFVDTLSFLLILILLIDGFSKSAAPGSILHPVRTSLGPDMENYNFLGGLGLLIAGFGGHAIIPSLALDMKSPHKFNKVCDWAFGIASVIFMITGTAGYLMFGDKVTDEITKDLMKDEYGFSKTLNQVATWMIVINPIAKFALCTRPLNLTIEALFGLNPMPHGDPHKPAPHGGETSKPLLEGETQRDLGSQFTITTTGAFAPPPAASAGPSVALAEKRKTAGRLVARIGVTAACVAVAILLPEFERLMAFLGSFTTFFICVLLPLMFYTAIVPKAERGRTRDLVHLIIFVISSTMMVCGTAWAFVSE</sequence>
<accession>A0ACC2WIT7</accession>
<proteinExistence type="predicted"/>
<organism evidence="1 2">
    <name type="scientific">Naganishia cerealis</name>
    <dbReference type="NCBI Taxonomy" id="610337"/>
    <lineage>
        <taxon>Eukaryota</taxon>
        <taxon>Fungi</taxon>
        <taxon>Dikarya</taxon>
        <taxon>Basidiomycota</taxon>
        <taxon>Agaricomycotina</taxon>
        <taxon>Tremellomycetes</taxon>
        <taxon>Filobasidiales</taxon>
        <taxon>Filobasidiaceae</taxon>
        <taxon>Naganishia</taxon>
    </lineage>
</organism>
<keyword evidence="2" id="KW-1185">Reference proteome</keyword>
<evidence type="ECO:0000313" key="2">
    <source>
        <dbReference type="Proteomes" id="UP001241377"/>
    </source>
</evidence>
<name>A0ACC2WIT7_9TREE</name>
<protein>
    <submittedName>
        <fullName evidence="1">Uncharacterized protein</fullName>
    </submittedName>
</protein>
<reference evidence="1" key="1">
    <citation type="submission" date="2023-04" db="EMBL/GenBank/DDBJ databases">
        <title>Draft Genome sequencing of Naganishia species isolated from polar environments using Oxford Nanopore Technology.</title>
        <authorList>
            <person name="Leo P."/>
            <person name="Venkateswaran K."/>
        </authorList>
    </citation>
    <scope>NUCLEOTIDE SEQUENCE</scope>
    <source>
        <strain evidence="1">MNA-CCFEE 5261</strain>
    </source>
</reference>
<dbReference type="EMBL" id="JASBWR010000009">
    <property type="protein sequence ID" value="KAJ9111124.1"/>
    <property type="molecule type" value="Genomic_DNA"/>
</dbReference>
<comment type="caution">
    <text evidence="1">The sequence shown here is derived from an EMBL/GenBank/DDBJ whole genome shotgun (WGS) entry which is preliminary data.</text>
</comment>